<dbReference type="FunFam" id="3.40.630.70:FF:000001">
    <property type="entry name" value="Leucyl/phenylalanyl-tRNA--protein transferase"/>
    <property type="match status" value="1"/>
</dbReference>
<comment type="caution">
    <text evidence="16">The sequence shown here is derived from an EMBL/GenBank/DDBJ whole genome shotgun (WGS) entry which is preliminary data.</text>
</comment>
<dbReference type="GO" id="GO:0005737">
    <property type="term" value="C:cytoplasm"/>
    <property type="evidence" value="ECO:0007669"/>
    <property type="project" value="UniProtKB-SubCell"/>
</dbReference>
<evidence type="ECO:0000313" key="16">
    <source>
        <dbReference type="EMBL" id="OQK18722.1"/>
    </source>
</evidence>
<comment type="catalytic activity">
    <reaction evidence="5 15">
        <text>L-phenylalanyl-tRNA(Phe) + an N-terminal L-alpha-aminoacyl-[protein] = an N-terminal L-phenylalanyl-L-alpha-aminoacyl-[protein] + tRNA(Phe)</text>
        <dbReference type="Rhea" id="RHEA:43632"/>
        <dbReference type="Rhea" id="RHEA-COMP:9668"/>
        <dbReference type="Rhea" id="RHEA-COMP:9699"/>
        <dbReference type="Rhea" id="RHEA-COMP:10636"/>
        <dbReference type="Rhea" id="RHEA-COMP:10637"/>
        <dbReference type="ChEBI" id="CHEBI:78442"/>
        <dbReference type="ChEBI" id="CHEBI:78531"/>
        <dbReference type="ChEBI" id="CHEBI:78597"/>
        <dbReference type="ChEBI" id="CHEBI:83561"/>
        <dbReference type="EC" id="2.3.2.6"/>
    </reaction>
</comment>
<comment type="catalytic activity">
    <reaction evidence="7 15">
        <text>N-terminal L-lysyl-[protein] + L-leucyl-tRNA(Leu) = N-terminal L-leucyl-L-lysyl-[protein] + tRNA(Leu) + H(+)</text>
        <dbReference type="Rhea" id="RHEA:12340"/>
        <dbReference type="Rhea" id="RHEA-COMP:9613"/>
        <dbReference type="Rhea" id="RHEA-COMP:9622"/>
        <dbReference type="Rhea" id="RHEA-COMP:12670"/>
        <dbReference type="Rhea" id="RHEA-COMP:12671"/>
        <dbReference type="ChEBI" id="CHEBI:15378"/>
        <dbReference type="ChEBI" id="CHEBI:65249"/>
        <dbReference type="ChEBI" id="CHEBI:78442"/>
        <dbReference type="ChEBI" id="CHEBI:78494"/>
        <dbReference type="ChEBI" id="CHEBI:133043"/>
        <dbReference type="EC" id="2.3.2.6"/>
    </reaction>
</comment>
<comment type="similarity">
    <text evidence="9 15">Belongs to the L/F-transferase family.</text>
</comment>
<dbReference type="Proteomes" id="UP000191980">
    <property type="component" value="Unassembled WGS sequence"/>
</dbReference>
<evidence type="ECO:0000256" key="2">
    <source>
        <dbReference type="ARBA" id="ARBA00022490"/>
    </source>
</evidence>
<dbReference type="InterPro" id="IPR042221">
    <property type="entry name" value="Leu/Phe-tRNA_Trfase_N"/>
</dbReference>
<dbReference type="EMBL" id="LPUF01000001">
    <property type="protein sequence ID" value="OQK18722.1"/>
    <property type="molecule type" value="Genomic_DNA"/>
</dbReference>
<dbReference type="EC" id="2.3.2.6" evidence="10 15"/>
<dbReference type="Pfam" id="PF03588">
    <property type="entry name" value="Leu_Phe_trans"/>
    <property type="match status" value="1"/>
</dbReference>
<keyword evidence="3 15" id="KW-0808">Transferase</keyword>
<evidence type="ECO:0000256" key="10">
    <source>
        <dbReference type="ARBA" id="ARBA00066767"/>
    </source>
</evidence>
<name>A0A1V8MB40_9GAMM</name>
<dbReference type="Gene3D" id="3.30.70.3550">
    <property type="entry name" value="Leucyl/phenylalanyl-tRNA-protein transferase, N-terminal domain"/>
    <property type="match status" value="1"/>
</dbReference>
<evidence type="ECO:0000256" key="1">
    <source>
        <dbReference type="ARBA" id="ARBA00004496"/>
    </source>
</evidence>
<evidence type="ECO:0000256" key="5">
    <source>
        <dbReference type="ARBA" id="ARBA00050607"/>
    </source>
</evidence>
<proteinExistence type="inferred from homology"/>
<dbReference type="PANTHER" id="PTHR30098">
    <property type="entry name" value="LEUCYL/PHENYLALANYL-TRNA--PROTEIN TRANSFERASE"/>
    <property type="match status" value="1"/>
</dbReference>
<dbReference type="HAMAP" id="MF_00688">
    <property type="entry name" value="Leu_Phe_trans"/>
    <property type="match status" value="1"/>
</dbReference>
<dbReference type="STRING" id="1420851.AU255_09245"/>
<evidence type="ECO:0000256" key="12">
    <source>
        <dbReference type="ARBA" id="ARBA00077136"/>
    </source>
</evidence>
<evidence type="ECO:0000256" key="4">
    <source>
        <dbReference type="ARBA" id="ARBA00023315"/>
    </source>
</evidence>
<evidence type="ECO:0000256" key="11">
    <source>
        <dbReference type="ARBA" id="ARBA00074372"/>
    </source>
</evidence>
<evidence type="ECO:0000256" key="8">
    <source>
        <dbReference type="ARBA" id="ARBA00054043"/>
    </source>
</evidence>
<comment type="function">
    <text evidence="8 15">Functions in the N-end rule pathway of protein degradation where it conjugates Leu, Phe and, less efficiently, Met from aminoacyl-tRNAs to the N-termini of proteins containing an N-terminal arginine or lysine.</text>
</comment>
<evidence type="ECO:0000256" key="14">
    <source>
        <dbReference type="ARBA" id="ARBA00083640"/>
    </source>
</evidence>
<dbReference type="Gene3D" id="3.40.630.70">
    <property type="entry name" value="Leucyl/phenylalanyl-tRNA-protein transferase, C-terminal domain"/>
    <property type="match status" value="1"/>
</dbReference>
<comment type="catalytic activity">
    <reaction evidence="6 15">
        <text>N-terminal L-arginyl-[protein] + L-leucyl-tRNA(Leu) = N-terminal L-leucyl-L-arginyl-[protein] + tRNA(Leu) + H(+)</text>
        <dbReference type="Rhea" id="RHEA:50416"/>
        <dbReference type="Rhea" id="RHEA-COMP:9613"/>
        <dbReference type="Rhea" id="RHEA-COMP:9622"/>
        <dbReference type="Rhea" id="RHEA-COMP:12672"/>
        <dbReference type="Rhea" id="RHEA-COMP:12673"/>
        <dbReference type="ChEBI" id="CHEBI:15378"/>
        <dbReference type="ChEBI" id="CHEBI:64719"/>
        <dbReference type="ChEBI" id="CHEBI:78442"/>
        <dbReference type="ChEBI" id="CHEBI:78494"/>
        <dbReference type="ChEBI" id="CHEBI:133044"/>
        <dbReference type="EC" id="2.3.2.6"/>
    </reaction>
</comment>
<dbReference type="RefSeq" id="WP_080523319.1">
    <property type="nucleotide sequence ID" value="NZ_LPUF01000001.1"/>
</dbReference>
<dbReference type="PANTHER" id="PTHR30098:SF2">
    <property type="entry name" value="LEUCYL_PHENYLALANYL-TRNA--PROTEIN TRANSFERASE"/>
    <property type="match status" value="1"/>
</dbReference>
<dbReference type="FunFam" id="3.30.70.3550:FF:000001">
    <property type="entry name" value="Leucyl/phenylalanyl-tRNA--protein transferase"/>
    <property type="match status" value="1"/>
</dbReference>
<dbReference type="InterPro" id="IPR042203">
    <property type="entry name" value="Leu/Phe-tRNA_Trfase_C"/>
</dbReference>
<sequence>MMLTLLDPNFANQDFPSTHLALRDPDGLLAVGGCLSTQRIINAYSQGIFPWYSNEDPILWWSPDPRLVIFPKQLHISRSLQKTLRKQDFKISFDTAFTEVIKACAAPRSQESGTWLTAEMQVAYIRLHDEGYAHSVEAWHDNKLVGGLYGIAIGQVFFGESMFHSKTDASKVAFVSLIQQLSLWDFQLIDCQVHTQHLVSMGAEEIRRTRFCSLLQLYKQRKPAVHAWQT</sequence>
<comment type="subcellular location">
    <subcellularLocation>
        <location evidence="1 15">Cytoplasm</location>
    </subcellularLocation>
</comment>
<dbReference type="AlphaFoldDB" id="A0A1V8MB40"/>
<dbReference type="InterPro" id="IPR004616">
    <property type="entry name" value="Leu/Phe-tRNA_Trfase"/>
</dbReference>
<organism evidence="16 17">
    <name type="scientific">Methyloprofundus sedimenti</name>
    <dbReference type="NCBI Taxonomy" id="1420851"/>
    <lineage>
        <taxon>Bacteria</taxon>
        <taxon>Pseudomonadati</taxon>
        <taxon>Pseudomonadota</taxon>
        <taxon>Gammaproteobacteria</taxon>
        <taxon>Methylococcales</taxon>
        <taxon>Methylococcaceae</taxon>
        <taxon>Methyloprofundus</taxon>
    </lineage>
</organism>
<evidence type="ECO:0000256" key="3">
    <source>
        <dbReference type="ARBA" id="ARBA00022679"/>
    </source>
</evidence>
<evidence type="ECO:0000256" key="13">
    <source>
        <dbReference type="ARBA" id="ARBA00077165"/>
    </source>
</evidence>
<dbReference type="GO" id="GO:0030163">
    <property type="term" value="P:protein catabolic process"/>
    <property type="evidence" value="ECO:0007669"/>
    <property type="project" value="UniProtKB-UniRule"/>
</dbReference>
<accession>A0A1V8MB40</accession>
<reference evidence="16 17" key="1">
    <citation type="submission" date="2015-12" db="EMBL/GenBank/DDBJ databases">
        <authorList>
            <person name="Shamseldin A."/>
            <person name="Moawad H."/>
            <person name="Abd El-Rahim W.M."/>
            <person name="Sadowsky M.J."/>
        </authorList>
    </citation>
    <scope>NUCLEOTIDE SEQUENCE [LARGE SCALE GENOMIC DNA]</scope>
    <source>
        <strain evidence="16 17">WF1</strain>
    </source>
</reference>
<dbReference type="NCBIfam" id="TIGR00667">
    <property type="entry name" value="aat"/>
    <property type="match status" value="1"/>
</dbReference>
<dbReference type="GO" id="GO:0008914">
    <property type="term" value="F:leucyl-tRNA--protein transferase activity"/>
    <property type="evidence" value="ECO:0007669"/>
    <property type="project" value="UniProtKB-UniRule"/>
</dbReference>
<dbReference type="SUPFAM" id="SSF55729">
    <property type="entry name" value="Acyl-CoA N-acyltransferases (Nat)"/>
    <property type="match status" value="1"/>
</dbReference>
<evidence type="ECO:0000256" key="6">
    <source>
        <dbReference type="ARBA" id="ARBA00050652"/>
    </source>
</evidence>
<evidence type="ECO:0000256" key="15">
    <source>
        <dbReference type="HAMAP-Rule" id="MF_00688"/>
    </source>
</evidence>
<evidence type="ECO:0000313" key="17">
    <source>
        <dbReference type="Proteomes" id="UP000191980"/>
    </source>
</evidence>
<dbReference type="OrthoDB" id="9790282at2"/>
<keyword evidence="17" id="KW-1185">Reference proteome</keyword>
<evidence type="ECO:0000256" key="7">
    <source>
        <dbReference type="ARBA" id="ARBA00051538"/>
    </source>
</evidence>
<dbReference type="InterPro" id="IPR016181">
    <property type="entry name" value="Acyl_CoA_acyltransferase"/>
</dbReference>
<protein>
    <recommendedName>
        <fullName evidence="11 15">Leucyl/phenylalanyl-tRNA--protein transferase</fullName>
        <ecNumber evidence="10 15">2.3.2.6</ecNumber>
    </recommendedName>
    <alternativeName>
        <fullName evidence="12 15">L/F-transferase</fullName>
    </alternativeName>
    <alternativeName>
        <fullName evidence="13 15">Leucyltransferase</fullName>
    </alternativeName>
    <alternativeName>
        <fullName evidence="14 15">Phenyalanyltransferase</fullName>
    </alternativeName>
</protein>
<keyword evidence="4 15" id="KW-0012">Acyltransferase</keyword>
<gene>
    <name evidence="15" type="primary">aat</name>
    <name evidence="16" type="ORF">AU255_09245</name>
</gene>
<evidence type="ECO:0000256" key="9">
    <source>
        <dbReference type="ARBA" id="ARBA00061535"/>
    </source>
</evidence>
<keyword evidence="2 15" id="KW-0963">Cytoplasm</keyword>